<evidence type="ECO:0000313" key="1">
    <source>
        <dbReference type="EMBL" id="ODM11993.1"/>
    </source>
</evidence>
<evidence type="ECO:0008006" key="3">
    <source>
        <dbReference type="Google" id="ProtNLM"/>
    </source>
</evidence>
<dbReference type="Pfam" id="PF12668">
    <property type="entry name" value="DUF3791"/>
    <property type="match status" value="1"/>
</dbReference>
<evidence type="ECO:0000313" key="2">
    <source>
        <dbReference type="Proteomes" id="UP000095003"/>
    </source>
</evidence>
<name>A0A1E3ATG1_9FIRM</name>
<dbReference type="GeneID" id="93304055"/>
<proteinExistence type="predicted"/>
<dbReference type="InterPro" id="IPR024269">
    <property type="entry name" value="DUF3791"/>
</dbReference>
<dbReference type="Proteomes" id="UP000095003">
    <property type="component" value="Unassembled WGS sequence"/>
</dbReference>
<dbReference type="RefSeq" id="WP_069157381.1">
    <property type="nucleotide sequence ID" value="NZ_BAABXS010000001.1"/>
</dbReference>
<accession>A0A1E3ATG1</accession>
<gene>
    <name evidence="1" type="ORF">BEH84_02608</name>
</gene>
<organism evidence="1 2">
    <name type="scientific">Eisenbergiella tayi</name>
    <dbReference type="NCBI Taxonomy" id="1432052"/>
    <lineage>
        <taxon>Bacteria</taxon>
        <taxon>Bacillati</taxon>
        <taxon>Bacillota</taxon>
        <taxon>Clostridia</taxon>
        <taxon>Lachnospirales</taxon>
        <taxon>Lachnospiraceae</taxon>
        <taxon>Eisenbergiella</taxon>
    </lineage>
</organism>
<dbReference type="AlphaFoldDB" id="A0A1E3ATG1"/>
<protein>
    <recommendedName>
        <fullName evidence="3">DUF3791 domain-containing protein</fullName>
    </recommendedName>
</protein>
<dbReference type="EMBL" id="MCGI01000002">
    <property type="protein sequence ID" value="ODM11993.1"/>
    <property type="molecule type" value="Genomic_DNA"/>
</dbReference>
<sequence>MSKEFKFFTFLLESYAKYKGVTAAEVLKILDEKNLTDFVYNMYEIYHIEAIENAYMDIDSLIKTGRTAW</sequence>
<comment type="caution">
    <text evidence="1">The sequence shown here is derived from an EMBL/GenBank/DDBJ whole genome shotgun (WGS) entry which is preliminary data.</text>
</comment>
<reference evidence="1 2" key="1">
    <citation type="submission" date="2016-07" db="EMBL/GenBank/DDBJ databases">
        <title>Characterization of isolates of Eisenbergiella tayi derived from blood cultures, using whole genome sequencing.</title>
        <authorList>
            <person name="Burdz T."/>
            <person name="Wiebe D."/>
            <person name="Huynh C."/>
            <person name="Bernard K."/>
        </authorList>
    </citation>
    <scope>NUCLEOTIDE SEQUENCE [LARGE SCALE GENOMIC DNA]</scope>
    <source>
        <strain evidence="1 2">NML 120489</strain>
    </source>
</reference>